<reference evidence="2" key="2">
    <citation type="submission" date="2022-01" db="EMBL/GenBank/DDBJ databases">
        <authorList>
            <person name="Yamashiro T."/>
            <person name="Shiraishi A."/>
            <person name="Satake H."/>
            <person name="Nakayama K."/>
        </authorList>
    </citation>
    <scope>NUCLEOTIDE SEQUENCE</scope>
</reference>
<keyword evidence="3" id="KW-1185">Reference proteome</keyword>
<evidence type="ECO:0000256" key="1">
    <source>
        <dbReference type="SAM" id="Coils"/>
    </source>
</evidence>
<proteinExistence type="predicted"/>
<evidence type="ECO:0000313" key="2">
    <source>
        <dbReference type="EMBL" id="GJT43437.1"/>
    </source>
</evidence>
<name>A0ABQ5DWB2_9ASTR</name>
<protein>
    <submittedName>
        <fullName evidence="2">Uncharacterized protein</fullName>
    </submittedName>
</protein>
<comment type="caution">
    <text evidence="2">The sequence shown here is derived from an EMBL/GenBank/DDBJ whole genome shotgun (WGS) entry which is preliminary data.</text>
</comment>
<keyword evidence="1" id="KW-0175">Coiled coil</keyword>
<sequence length="292" mass="34064">MRTSSNPRYQAIFNMEGHLYRQFLGRINKGYVSTGAQKHCLQIFETHVALSVTDTEETLELAEESRLKMLANQNDPSLKEKKVNIAPVDYVALNKLSEHFVKQFVPQKLIVCRKAFDKKYFEIEKKELSLDNDRLLEHIICKDIMNTVMHANDHYENVLHVNNNSLVYDNSAIDPLKHENDRLMELLISQDLVHTAVNSLATINDYKSMEQCFVDEYEENLKLQTELATKNDMIEKAAYNELSKQCSRLENRCISLEIKLQQNKESFQNNRPSHNQDAPEFKDLFKWMGGRF</sequence>
<dbReference type="EMBL" id="BQNB010015729">
    <property type="protein sequence ID" value="GJT43437.1"/>
    <property type="molecule type" value="Genomic_DNA"/>
</dbReference>
<dbReference type="Proteomes" id="UP001151760">
    <property type="component" value="Unassembled WGS sequence"/>
</dbReference>
<feature type="coiled-coil region" evidence="1">
    <location>
        <begin position="239"/>
        <end position="266"/>
    </location>
</feature>
<evidence type="ECO:0000313" key="3">
    <source>
        <dbReference type="Proteomes" id="UP001151760"/>
    </source>
</evidence>
<gene>
    <name evidence="2" type="ORF">Tco_0952152</name>
</gene>
<accession>A0ABQ5DWB2</accession>
<organism evidence="2 3">
    <name type="scientific">Tanacetum coccineum</name>
    <dbReference type="NCBI Taxonomy" id="301880"/>
    <lineage>
        <taxon>Eukaryota</taxon>
        <taxon>Viridiplantae</taxon>
        <taxon>Streptophyta</taxon>
        <taxon>Embryophyta</taxon>
        <taxon>Tracheophyta</taxon>
        <taxon>Spermatophyta</taxon>
        <taxon>Magnoliopsida</taxon>
        <taxon>eudicotyledons</taxon>
        <taxon>Gunneridae</taxon>
        <taxon>Pentapetalae</taxon>
        <taxon>asterids</taxon>
        <taxon>campanulids</taxon>
        <taxon>Asterales</taxon>
        <taxon>Asteraceae</taxon>
        <taxon>Asteroideae</taxon>
        <taxon>Anthemideae</taxon>
        <taxon>Anthemidinae</taxon>
        <taxon>Tanacetum</taxon>
    </lineage>
</organism>
<reference evidence="2" key="1">
    <citation type="journal article" date="2022" name="Int. J. Mol. Sci.">
        <title>Draft Genome of Tanacetum Coccineum: Genomic Comparison of Closely Related Tanacetum-Family Plants.</title>
        <authorList>
            <person name="Yamashiro T."/>
            <person name="Shiraishi A."/>
            <person name="Nakayama K."/>
            <person name="Satake H."/>
        </authorList>
    </citation>
    <scope>NUCLEOTIDE SEQUENCE</scope>
</reference>